<dbReference type="InterPro" id="IPR001680">
    <property type="entry name" value="WD40_rpt"/>
</dbReference>
<sequence>MEDGGFKRPMMPPPMGIPAKRGRYDEGNAQLMAYGGHQLLATGGPGDIPRTSKIPAPIMLFTGHEGEIMCARFSTDGAIFASAGYDQKIYLWNVYGDCENFALLKGHTGTVMDLHFNTDSSALFTCGTDKTVRIWDMETGACKRKFKSHLEIVNACHPARRGPQLVASASDDGFVLVHDLRLRDPVKKFENRFAQTAVTFNDTAEYIYAGNIENDIVCYDMRRGEAEYTLEYHGDTVTSLALAPDGSHLLSNSMDQNVAIFDIRSYVEGDRLISVFRGHEHNFERNLLKCAWSPDGQWVAAGSADRYVYVWEVETGRIAYKLPGHQGAVIAADFHPKEPILLSGGTDKRIYLGELSEYFKN</sequence>
<feature type="non-terminal residue" evidence="6">
    <location>
        <position position="361"/>
    </location>
</feature>
<dbReference type="InterPro" id="IPR015943">
    <property type="entry name" value="WD40/YVTN_repeat-like_dom_sf"/>
</dbReference>
<evidence type="ECO:0000256" key="2">
    <source>
        <dbReference type="ARBA" id="ARBA00022664"/>
    </source>
</evidence>
<dbReference type="Gene3D" id="2.130.10.10">
    <property type="entry name" value="YVTN repeat-like/Quinoprotein amine dehydrogenase"/>
    <property type="match status" value="1"/>
</dbReference>
<feature type="repeat" description="WD" evidence="5">
    <location>
        <begin position="230"/>
        <end position="265"/>
    </location>
</feature>
<dbReference type="GO" id="GO:0071013">
    <property type="term" value="C:catalytic step 2 spliceosome"/>
    <property type="evidence" value="ECO:0007669"/>
    <property type="project" value="TreeGrafter"/>
</dbReference>
<evidence type="ECO:0000313" key="7">
    <source>
        <dbReference type="Proteomes" id="UP001177023"/>
    </source>
</evidence>
<dbReference type="GO" id="GO:0003723">
    <property type="term" value="F:RNA binding"/>
    <property type="evidence" value="ECO:0007669"/>
    <property type="project" value="TreeGrafter"/>
</dbReference>
<dbReference type="PANTHER" id="PTHR44006:SF1">
    <property type="entry name" value="U5 SMALL NUCLEAR RIBONUCLEOPROTEIN 40 KDA PROTEIN"/>
    <property type="match status" value="1"/>
</dbReference>
<dbReference type="GO" id="GO:0008380">
    <property type="term" value="P:RNA splicing"/>
    <property type="evidence" value="ECO:0007669"/>
    <property type="project" value="UniProtKB-KW"/>
</dbReference>
<evidence type="ECO:0000313" key="6">
    <source>
        <dbReference type="EMBL" id="CAJ0586848.1"/>
    </source>
</evidence>
<gene>
    <name evidence="6" type="ORF">MSPICULIGERA_LOCUS24830</name>
</gene>
<dbReference type="InterPro" id="IPR020472">
    <property type="entry name" value="WD40_PAC1"/>
</dbReference>
<dbReference type="PANTHER" id="PTHR44006">
    <property type="entry name" value="U5 SMALL NUCLEAR RIBONUCLEOPROTEIN 40 KDA PROTEIN"/>
    <property type="match status" value="1"/>
</dbReference>
<dbReference type="GO" id="GO:0006397">
    <property type="term" value="P:mRNA processing"/>
    <property type="evidence" value="ECO:0007669"/>
    <property type="project" value="UniProtKB-KW"/>
</dbReference>
<dbReference type="PROSITE" id="PS00678">
    <property type="entry name" value="WD_REPEATS_1"/>
    <property type="match status" value="2"/>
</dbReference>
<evidence type="ECO:0000256" key="4">
    <source>
        <dbReference type="ARBA" id="ARBA00023187"/>
    </source>
</evidence>
<dbReference type="EMBL" id="CATQJA010002709">
    <property type="protein sequence ID" value="CAJ0586848.1"/>
    <property type="molecule type" value="Genomic_DNA"/>
</dbReference>
<evidence type="ECO:0000256" key="1">
    <source>
        <dbReference type="ARBA" id="ARBA00022574"/>
    </source>
</evidence>
<keyword evidence="2" id="KW-0507">mRNA processing</keyword>
<evidence type="ECO:0000256" key="3">
    <source>
        <dbReference type="ARBA" id="ARBA00022737"/>
    </source>
</evidence>
<protein>
    <submittedName>
        <fullName evidence="6">Uncharacterized protein</fullName>
    </submittedName>
</protein>
<dbReference type="Proteomes" id="UP001177023">
    <property type="component" value="Unassembled WGS sequence"/>
</dbReference>
<accession>A0AA36GFZ5</accession>
<keyword evidence="1 5" id="KW-0853">WD repeat</keyword>
<feature type="repeat" description="WD" evidence="5">
    <location>
        <begin position="61"/>
        <end position="94"/>
    </location>
</feature>
<feature type="repeat" description="WD" evidence="5">
    <location>
        <begin position="104"/>
        <end position="145"/>
    </location>
</feature>
<dbReference type="CDD" id="cd00200">
    <property type="entry name" value="WD40"/>
    <property type="match status" value="1"/>
</dbReference>
<evidence type="ECO:0000256" key="5">
    <source>
        <dbReference type="PROSITE-ProRule" id="PRU00221"/>
    </source>
</evidence>
<keyword evidence="7" id="KW-1185">Reference proteome</keyword>
<name>A0AA36GFZ5_9BILA</name>
<dbReference type="Pfam" id="PF00400">
    <property type="entry name" value="WD40"/>
    <property type="match status" value="6"/>
</dbReference>
<dbReference type="AlphaFoldDB" id="A0AA36GFZ5"/>
<organism evidence="6 7">
    <name type="scientific">Mesorhabditis spiculigera</name>
    <dbReference type="NCBI Taxonomy" id="96644"/>
    <lineage>
        <taxon>Eukaryota</taxon>
        <taxon>Metazoa</taxon>
        <taxon>Ecdysozoa</taxon>
        <taxon>Nematoda</taxon>
        <taxon>Chromadorea</taxon>
        <taxon>Rhabditida</taxon>
        <taxon>Rhabditina</taxon>
        <taxon>Rhabditomorpha</taxon>
        <taxon>Rhabditoidea</taxon>
        <taxon>Rhabditidae</taxon>
        <taxon>Mesorhabditinae</taxon>
        <taxon>Mesorhabditis</taxon>
    </lineage>
</organism>
<feature type="repeat" description="WD" evidence="5">
    <location>
        <begin position="322"/>
        <end position="356"/>
    </location>
</feature>
<reference evidence="6" key="1">
    <citation type="submission" date="2023-06" db="EMBL/GenBank/DDBJ databases">
        <authorList>
            <person name="Delattre M."/>
        </authorList>
    </citation>
    <scope>NUCLEOTIDE SEQUENCE</scope>
    <source>
        <strain evidence="6">AF72</strain>
    </source>
</reference>
<dbReference type="InterPro" id="IPR036322">
    <property type="entry name" value="WD40_repeat_dom_sf"/>
</dbReference>
<dbReference type="SUPFAM" id="SSF50978">
    <property type="entry name" value="WD40 repeat-like"/>
    <property type="match status" value="1"/>
</dbReference>
<dbReference type="InterPro" id="IPR019775">
    <property type="entry name" value="WD40_repeat_CS"/>
</dbReference>
<dbReference type="InterPro" id="IPR052234">
    <property type="entry name" value="U5_snRNP_Component"/>
</dbReference>
<dbReference type="PROSITE" id="PS50082">
    <property type="entry name" value="WD_REPEATS_2"/>
    <property type="match status" value="5"/>
</dbReference>
<comment type="caution">
    <text evidence="6">The sequence shown here is derived from an EMBL/GenBank/DDBJ whole genome shotgun (WGS) entry which is preliminary data.</text>
</comment>
<dbReference type="PROSITE" id="PS50294">
    <property type="entry name" value="WD_REPEATS_REGION"/>
    <property type="match status" value="4"/>
</dbReference>
<keyword evidence="3" id="KW-0677">Repeat</keyword>
<keyword evidence="4" id="KW-0508">mRNA splicing</keyword>
<dbReference type="PRINTS" id="PR00320">
    <property type="entry name" value="GPROTEINBRPT"/>
</dbReference>
<feature type="repeat" description="WD" evidence="5">
    <location>
        <begin position="291"/>
        <end position="321"/>
    </location>
</feature>
<proteinExistence type="predicted"/>
<dbReference type="SMART" id="SM00320">
    <property type="entry name" value="WD40"/>
    <property type="match status" value="7"/>
</dbReference>